<keyword evidence="5 8" id="KW-0804">Transcription</keyword>
<evidence type="ECO:0000256" key="5">
    <source>
        <dbReference type="ARBA" id="ARBA00023163"/>
    </source>
</evidence>
<feature type="domain" description="Transcription elongation factor GreA/GreB N-terminal" evidence="10">
    <location>
        <begin position="121"/>
        <end position="189"/>
    </location>
</feature>
<evidence type="ECO:0000256" key="2">
    <source>
        <dbReference type="ARBA" id="ARBA00013729"/>
    </source>
</evidence>
<evidence type="ECO:0000256" key="3">
    <source>
        <dbReference type="ARBA" id="ARBA00023015"/>
    </source>
</evidence>
<dbReference type="OrthoDB" id="9808774at2"/>
<dbReference type="SUPFAM" id="SSF46557">
    <property type="entry name" value="GreA transcript cleavage protein, N-terminal domain"/>
    <property type="match status" value="1"/>
</dbReference>
<evidence type="ECO:0000256" key="8">
    <source>
        <dbReference type="HAMAP-Rule" id="MF_00105"/>
    </source>
</evidence>
<dbReference type="GO" id="GO:0006354">
    <property type="term" value="P:DNA-templated transcription elongation"/>
    <property type="evidence" value="ECO:0007669"/>
    <property type="project" value="TreeGrafter"/>
</dbReference>
<dbReference type="InterPro" id="IPR023459">
    <property type="entry name" value="Tscrpt_elong_fac_GreA/B_fam"/>
</dbReference>
<dbReference type="Gene3D" id="1.10.287.180">
    <property type="entry name" value="Transcription elongation factor, GreA/GreB, N-terminal domain"/>
    <property type="match status" value="1"/>
</dbReference>
<dbReference type="Pfam" id="PF01272">
    <property type="entry name" value="GreA_GreB"/>
    <property type="match status" value="1"/>
</dbReference>
<protein>
    <recommendedName>
        <fullName evidence="2 8">Transcription elongation factor GreA</fullName>
    </recommendedName>
    <alternativeName>
        <fullName evidence="7 8">Transcript cleavage factor GreA</fullName>
    </alternativeName>
</protein>
<dbReference type="PANTHER" id="PTHR30437:SF4">
    <property type="entry name" value="TRANSCRIPTION ELONGATION FACTOR GREA"/>
    <property type="match status" value="1"/>
</dbReference>
<dbReference type="InterPro" id="IPR022691">
    <property type="entry name" value="Tscrpt_elong_fac_GreA/B_N"/>
</dbReference>
<name>A0A2P5P991_9CHLR</name>
<evidence type="ECO:0000256" key="6">
    <source>
        <dbReference type="ARBA" id="ARBA00024916"/>
    </source>
</evidence>
<dbReference type="EMBL" id="JQAN02000006">
    <property type="protein sequence ID" value="PPD58873.1"/>
    <property type="molecule type" value="Genomic_DNA"/>
</dbReference>
<keyword evidence="4 8" id="KW-0238">DNA-binding</keyword>
<dbReference type="AlphaFoldDB" id="A0A2P5P991"/>
<keyword evidence="3 8" id="KW-0805">Transcription regulation</keyword>
<comment type="function">
    <text evidence="6 8">Necessary for efficient RNA polymerase transcription elongation past template-encoded arresting sites. The arresting sites in DNA have the property of trapping a certain fraction of elongating RNA polymerases that pass through, resulting in locked ternary complexes. Cleavage of the nascent transcript by cleavage factors such as GreA or GreB allows the resumption of elongation from the new 3'terminus. GreA releases sequences of 2 to 3 nucleotides.</text>
</comment>
<evidence type="ECO:0000313" key="11">
    <source>
        <dbReference type="EMBL" id="PPD58873.1"/>
    </source>
</evidence>
<dbReference type="Pfam" id="PF03449">
    <property type="entry name" value="GreA_GreB_N"/>
    <property type="match status" value="1"/>
</dbReference>
<proteinExistence type="inferred from homology"/>
<dbReference type="Proteomes" id="UP000235653">
    <property type="component" value="Unassembled WGS sequence"/>
</dbReference>
<keyword evidence="12" id="KW-1185">Reference proteome</keyword>
<dbReference type="InterPro" id="IPR028624">
    <property type="entry name" value="Tscrpt_elong_fac_GreA/B"/>
</dbReference>
<dbReference type="InterPro" id="IPR036953">
    <property type="entry name" value="GreA/GreB_C_sf"/>
</dbReference>
<dbReference type="PROSITE" id="PS00830">
    <property type="entry name" value="GREAB_2"/>
    <property type="match status" value="1"/>
</dbReference>
<feature type="domain" description="Transcription elongation factor GreA/GreB C-terminal" evidence="9">
    <location>
        <begin position="199"/>
        <end position="260"/>
    </location>
</feature>
<accession>A0A2P5P991</accession>
<evidence type="ECO:0000259" key="9">
    <source>
        <dbReference type="Pfam" id="PF01272"/>
    </source>
</evidence>
<evidence type="ECO:0000256" key="1">
    <source>
        <dbReference type="ARBA" id="ARBA00008213"/>
    </source>
</evidence>
<gene>
    <name evidence="8" type="primary">greA</name>
    <name evidence="11" type="ORF">JP09_003135</name>
</gene>
<evidence type="ECO:0000256" key="7">
    <source>
        <dbReference type="ARBA" id="ARBA00030776"/>
    </source>
</evidence>
<dbReference type="FunFam" id="1.10.287.180:FF:000001">
    <property type="entry name" value="Transcription elongation factor GreA"/>
    <property type="match status" value="1"/>
</dbReference>
<comment type="caution">
    <text evidence="11">The sequence shown here is derived from an EMBL/GenBank/DDBJ whole genome shotgun (WGS) entry which is preliminary data.</text>
</comment>
<dbReference type="HAMAP" id="MF_00105">
    <property type="entry name" value="GreA_GreB"/>
    <property type="match status" value="1"/>
</dbReference>
<evidence type="ECO:0000256" key="4">
    <source>
        <dbReference type="ARBA" id="ARBA00023125"/>
    </source>
</evidence>
<comment type="similarity">
    <text evidence="1 8">Belongs to the GreA/GreB family.</text>
</comment>
<evidence type="ECO:0000313" key="12">
    <source>
        <dbReference type="Proteomes" id="UP000235653"/>
    </source>
</evidence>
<dbReference type="SUPFAM" id="SSF54534">
    <property type="entry name" value="FKBP-like"/>
    <property type="match status" value="1"/>
</dbReference>
<dbReference type="Gene3D" id="3.10.50.30">
    <property type="entry name" value="Transcription elongation factor, GreA/GreB, C-terminal domain"/>
    <property type="match status" value="1"/>
</dbReference>
<organism evidence="11 12">
    <name type="scientific">Dehalogenimonas etheniformans</name>
    <dbReference type="NCBI Taxonomy" id="1536648"/>
    <lineage>
        <taxon>Bacteria</taxon>
        <taxon>Bacillati</taxon>
        <taxon>Chloroflexota</taxon>
        <taxon>Dehalococcoidia</taxon>
        <taxon>Dehalococcoidales</taxon>
        <taxon>Dehalococcoidaceae</taxon>
        <taxon>Dehalogenimonas</taxon>
    </lineage>
</organism>
<dbReference type="InterPro" id="IPR036805">
    <property type="entry name" value="Tscrpt_elong_fac_GreA/B_N_sf"/>
</dbReference>
<dbReference type="InterPro" id="IPR018151">
    <property type="entry name" value="TF_GreA/GreB_CS"/>
</dbReference>
<evidence type="ECO:0000259" key="10">
    <source>
        <dbReference type="Pfam" id="PF03449"/>
    </source>
</evidence>
<dbReference type="InterPro" id="IPR001437">
    <property type="entry name" value="Tscrpt_elong_fac_GreA/B_C"/>
</dbReference>
<dbReference type="RefSeq" id="WP_102330357.1">
    <property type="nucleotide sequence ID" value="NZ_CP058566.2"/>
</dbReference>
<sequence length="271" mass="29649">MTLNETQPPSNLTDAAVAYLGTLSAAKREAVTPGVMNFVRWYGGGNRIENLSPPKLGEYAEGQPSGGDGAERIKAVREFLSFAAKKGWTELNFGVHLKAKKPPLRLKAAATMKLPEVERLVLTPEKQAEMHHELSGLKERRFQVIEDIKRAAADKDLKENAPYHAAREEKAKIDGKIKELEILLKNAVISEQKECPVGTTVELGRKVTLRDLKTGVITVYTLVTTREVNPKTGRISPASPIGKAVLGRSSGEIVEVVAPICLTRYAIDCVE</sequence>
<dbReference type="GO" id="GO:0032784">
    <property type="term" value="P:regulation of DNA-templated transcription elongation"/>
    <property type="evidence" value="ECO:0007669"/>
    <property type="project" value="UniProtKB-UniRule"/>
</dbReference>
<reference evidence="11 12" key="1">
    <citation type="journal article" date="2017" name="ISME J.">
        <title>Grape pomace compost harbors organohalide-respiring Dehalogenimonas species with novel reductive dehalogenase genes.</title>
        <authorList>
            <person name="Yang Y."/>
            <person name="Higgins S.A."/>
            <person name="Yan J."/>
            <person name="Simsir B."/>
            <person name="Chourey K."/>
            <person name="Iyer R."/>
            <person name="Hettich R.L."/>
            <person name="Baldwin B."/>
            <person name="Ogles D.M."/>
            <person name="Loffler F.E."/>
        </authorList>
    </citation>
    <scope>NUCLEOTIDE SEQUENCE [LARGE SCALE GENOMIC DNA]</scope>
    <source>
        <strain evidence="11 12">GP</strain>
    </source>
</reference>
<dbReference type="GO" id="GO:0070063">
    <property type="term" value="F:RNA polymerase binding"/>
    <property type="evidence" value="ECO:0007669"/>
    <property type="project" value="InterPro"/>
</dbReference>
<dbReference type="PANTHER" id="PTHR30437">
    <property type="entry name" value="TRANSCRIPTION ELONGATION FACTOR GREA"/>
    <property type="match status" value="1"/>
</dbReference>
<dbReference type="GO" id="GO:0003677">
    <property type="term" value="F:DNA binding"/>
    <property type="evidence" value="ECO:0007669"/>
    <property type="project" value="UniProtKB-UniRule"/>
</dbReference>